<dbReference type="InterPro" id="IPR004680">
    <property type="entry name" value="Cit_transptr-like_dom"/>
</dbReference>
<feature type="domain" description="Citrate transporter-like" evidence="9">
    <location>
        <begin position="20"/>
        <end position="346"/>
    </location>
</feature>
<dbReference type="PRINTS" id="PR00758">
    <property type="entry name" value="ARSENICPUMP"/>
</dbReference>
<keyword evidence="5 8" id="KW-0812">Transmembrane</keyword>
<keyword evidence="3" id="KW-0813">Transport</keyword>
<evidence type="ECO:0000313" key="10">
    <source>
        <dbReference type="EMBL" id="SNR60551.1"/>
    </source>
</evidence>
<feature type="transmembrane region" description="Helical" evidence="8">
    <location>
        <begin position="383"/>
        <end position="401"/>
    </location>
</feature>
<reference evidence="10 11" key="1">
    <citation type="submission" date="2017-06" db="EMBL/GenBank/DDBJ databases">
        <authorList>
            <person name="Kim H.J."/>
            <person name="Triplett B.A."/>
        </authorList>
    </citation>
    <scope>NUCLEOTIDE SEQUENCE [LARGE SCALE GENOMIC DNA]</scope>
    <source>
        <strain evidence="10 11">DSM 13116</strain>
    </source>
</reference>
<keyword evidence="6 8" id="KW-1133">Transmembrane helix</keyword>
<evidence type="ECO:0000256" key="6">
    <source>
        <dbReference type="ARBA" id="ARBA00022989"/>
    </source>
</evidence>
<feature type="transmembrane region" description="Helical" evidence="8">
    <location>
        <begin position="94"/>
        <end position="124"/>
    </location>
</feature>
<feature type="transmembrane region" description="Helical" evidence="8">
    <location>
        <begin position="59"/>
        <end position="82"/>
    </location>
</feature>
<dbReference type="PANTHER" id="PTHR43302">
    <property type="entry name" value="TRANSPORTER ARSB-RELATED"/>
    <property type="match status" value="1"/>
</dbReference>
<feature type="transmembrane region" description="Helical" evidence="8">
    <location>
        <begin position="31"/>
        <end position="47"/>
    </location>
</feature>
<accession>A0A238XPS9</accession>
<dbReference type="RefSeq" id="WP_089270993.1">
    <property type="nucleotide sequence ID" value="NZ_FZOC01000001.1"/>
</dbReference>
<keyword evidence="4" id="KW-1003">Cell membrane</keyword>
<dbReference type="Proteomes" id="UP000198324">
    <property type="component" value="Unassembled WGS sequence"/>
</dbReference>
<sequence>MQNIVMVVFAVVYVGMVLGGLPGLAVNRSGIAVLGAVALLAFGVLDSRQAWASVDMPTMSLLFGLMLVSAQLRLGGFYTFMARRIAKADLPAPWLLLLVMAAGGALSAVLVNDIVCLAMTPILVEGCLRRRLNPMPFLLGLACSSNIGSAATLIGNPQNMLIGQVGGLPFGAFLLDALPPVTASLLAGWGVIAYVHRGDWNLERHSAPAPAVEFRAWPTAKGCLLMAAALAGFLWLDVPREVVALTVGGFVLLSRKTESQAVFSLVDWQLLLLFLGLFVVNHAVAEVGVLGDMFAGLRGLGVAPEQPVWLFALTAGLSNVISNVPAVMLLLPVCASPQDKLLLALVSTLAGNLFLLGSIANLIVAEQAARMGVFMTWRRHLRVGVPVTLVSFACAALWLWLRWTSLQVAAG</sequence>
<feature type="transmembrane region" description="Helical" evidence="8">
    <location>
        <begin position="177"/>
        <end position="195"/>
    </location>
</feature>
<proteinExistence type="inferred from homology"/>
<dbReference type="EMBL" id="FZOC01000001">
    <property type="protein sequence ID" value="SNR60551.1"/>
    <property type="molecule type" value="Genomic_DNA"/>
</dbReference>
<feature type="transmembrane region" description="Helical" evidence="8">
    <location>
        <begin position="136"/>
        <end position="157"/>
    </location>
</feature>
<keyword evidence="7 8" id="KW-0472">Membrane</keyword>
<evidence type="ECO:0000256" key="7">
    <source>
        <dbReference type="ARBA" id="ARBA00023136"/>
    </source>
</evidence>
<feature type="transmembrane region" description="Helical" evidence="8">
    <location>
        <begin position="216"/>
        <end position="236"/>
    </location>
</feature>
<dbReference type="Pfam" id="PF03600">
    <property type="entry name" value="CitMHS"/>
    <property type="match status" value="1"/>
</dbReference>
<protein>
    <submittedName>
        <fullName evidence="10">Transporter, YbiR family</fullName>
    </submittedName>
</protein>
<dbReference type="OrthoDB" id="9765532at2"/>
<evidence type="ECO:0000259" key="9">
    <source>
        <dbReference type="Pfam" id="PF03600"/>
    </source>
</evidence>
<evidence type="ECO:0000256" key="4">
    <source>
        <dbReference type="ARBA" id="ARBA00022475"/>
    </source>
</evidence>
<evidence type="ECO:0000313" key="11">
    <source>
        <dbReference type="Proteomes" id="UP000198324"/>
    </source>
</evidence>
<evidence type="ECO:0000256" key="1">
    <source>
        <dbReference type="ARBA" id="ARBA00004651"/>
    </source>
</evidence>
<comment type="similarity">
    <text evidence="2">Belongs to the CitM (TC 2.A.11) transporter family.</text>
</comment>
<dbReference type="GO" id="GO:0005886">
    <property type="term" value="C:plasma membrane"/>
    <property type="evidence" value="ECO:0007669"/>
    <property type="project" value="UniProtKB-SubCell"/>
</dbReference>
<feature type="transmembrane region" description="Helical" evidence="8">
    <location>
        <begin position="270"/>
        <end position="289"/>
    </location>
</feature>
<feature type="transmembrane region" description="Helical" evidence="8">
    <location>
        <begin position="7"/>
        <end position="25"/>
    </location>
</feature>
<evidence type="ECO:0000256" key="8">
    <source>
        <dbReference type="SAM" id="Phobius"/>
    </source>
</evidence>
<name>A0A238XPS9_9BACT</name>
<dbReference type="AlphaFoldDB" id="A0A238XPS9"/>
<evidence type="ECO:0000256" key="2">
    <source>
        <dbReference type="ARBA" id="ARBA00009843"/>
    </source>
</evidence>
<dbReference type="PANTHER" id="PTHR43302:SF5">
    <property type="entry name" value="TRANSPORTER ARSB-RELATED"/>
    <property type="match status" value="1"/>
</dbReference>
<feature type="transmembrane region" description="Helical" evidence="8">
    <location>
        <begin position="341"/>
        <end position="363"/>
    </location>
</feature>
<gene>
    <name evidence="10" type="ORF">SAMN04488503_0302</name>
</gene>
<dbReference type="InterPro" id="IPR000802">
    <property type="entry name" value="Arsenical_pump_ArsB"/>
</dbReference>
<dbReference type="GO" id="GO:0015105">
    <property type="term" value="F:arsenite transmembrane transporter activity"/>
    <property type="evidence" value="ECO:0007669"/>
    <property type="project" value="InterPro"/>
</dbReference>
<dbReference type="CDD" id="cd01117">
    <property type="entry name" value="YbiR_permease"/>
    <property type="match status" value="1"/>
</dbReference>
<evidence type="ECO:0000256" key="3">
    <source>
        <dbReference type="ARBA" id="ARBA00022448"/>
    </source>
</evidence>
<organism evidence="10 11">
    <name type="scientific">Humidesulfovibrio mexicanus</name>
    <dbReference type="NCBI Taxonomy" id="147047"/>
    <lineage>
        <taxon>Bacteria</taxon>
        <taxon>Pseudomonadati</taxon>
        <taxon>Thermodesulfobacteriota</taxon>
        <taxon>Desulfovibrionia</taxon>
        <taxon>Desulfovibrionales</taxon>
        <taxon>Desulfovibrionaceae</taxon>
        <taxon>Humidesulfovibrio</taxon>
    </lineage>
</organism>
<comment type="subcellular location">
    <subcellularLocation>
        <location evidence="1">Cell membrane</location>
        <topology evidence="1">Multi-pass membrane protein</topology>
    </subcellularLocation>
</comment>
<keyword evidence="11" id="KW-1185">Reference proteome</keyword>
<feature type="transmembrane region" description="Helical" evidence="8">
    <location>
        <begin position="309"/>
        <end position="334"/>
    </location>
</feature>
<evidence type="ECO:0000256" key="5">
    <source>
        <dbReference type="ARBA" id="ARBA00022692"/>
    </source>
</evidence>